<dbReference type="EMBL" id="CP059472">
    <property type="protein sequence ID" value="QMS98953.1"/>
    <property type="molecule type" value="Genomic_DNA"/>
</dbReference>
<keyword evidence="1" id="KW-0812">Transmembrane</keyword>
<proteinExistence type="predicted"/>
<keyword evidence="1" id="KW-1133">Transmembrane helix</keyword>
<feature type="transmembrane region" description="Helical" evidence="1">
    <location>
        <begin position="50"/>
        <end position="68"/>
    </location>
</feature>
<evidence type="ECO:0000313" key="3">
    <source>
        <dbReference type="EMBL" id="QMS98953.1"/>
    </source>
</evidence>
<evidence type="ECO:0000313" key="5">
    <source>
        <dbReference type="Proteomes" id="UP000539710"/>
    </source>
</evidence>
<evidence type="ECO:0000313" key="2">
    <source>
        <dbReference type="EMBL" id="MBA5245637.1"/>
    </source>
</evidence>
<evidence type="ECO:0000313" key="4">
    <source>
        <dbReference type="Proteomes" id="UP000515349"/>
    </source>
</evidence>
<keyword evidence="5" id="KW-1185">Reference proteome</keyword>
<dbReference type="KEGG" id="cbau:H1R16_02800"/>
<accession>A0A7D7LUF8</accession>
<dbReference type="RefSeq" id="WP_181885764.1">
    <property type="nucleotide sequence ID" value="NZ_CP059472.1"/>
</dbReference>
<gene>
    <name evidence="3" type="ORF">H1R16_02800</name>
    <name evidence="2" type="ORF">H2507_00475</name>
</gene>
<dbReference type="EMBL" id="JACEUX010000001">
    <property type="protein sequence ID" value="MBA5245637.1"/>
    <property type="molecule type" value="Genomic_DNA"/>
</dbReference>
<keyword evidence="1" id="KW-0472">Membrane</keyword>
<dbReference type="AlphaFoldDB" id="A0A7D7LUF8"/>
<reference evidence="5" key="3">
    <citation type="submission" date="2020-07" db="EMBL/GenBank/DDBJ databases">
        <title>Flavobacterium sp. xlx-214.</title>
        <authorList>
            <person name="Yang C."/>
        </authorList>
    </citation>
    <scope>NUCLEOTIDE SEQUENCE [LARGE SCALE GENOMIC DNA]</scope>
    <source>
        <strain evidence="5">CX-624</strain>
    </source>
</reference>
<evidence type="ECO:0000256" key="1">
    <source>
        <dbReference type="SAM" id="Phobius"/>
    </source>
</evidence>
<reference evidence="4" key="2">
    <citation type="submission" date="2020-07" db="EMBL/GenBank/DDBJ databases">
        <title>Chryseobacterium sp.cx-624.</title>
        <authorList>
            <person name="Yang C."/>
        </authorList>
    </citation>
    <scope>NUCLEOTIDE SEQUENCE [LARGE SCALE GENOMIC DNA]</scope>
    <source>
        <strain evidence="4">cx-624</strain>
    </source>
</reference>
<evidence type="ECO:0008006" key="6">
    <source>
        <dbReference type="Google" id="ProtNLM"/>
    </source>
</evidence>
<reference evidence="2" key="4">
    <citation type="submission" date="2020-07" db="EMBL/GenBank/DDBJ databases">
        <authorList>
            <person name="Yang C."/>
        </authorList>
    </citation>
    <scope>NUCLEOTIDE SEQUENCE</scope>
    <source>
        <strain evidence="2">Cx-624</strain>
    </source>
</reference>
<organism evidence="3 4">
    <name type="scientific">Marnyiella aurantia</name>
    <dbReference type="NCBI Taxonomy" id="2758037"/>
    <lineage>
        <taxon>Bacteria</taxon>
        <taxon>Pseudomonadati</taxon>
        <taxon>Bacteroidota</taxon>
        <taxon>Flavobacteriia</taxon>
        <taxon>Flavobacteriales</taxon>
        <taxon>Weeksellaceae</taxon>
        <taxon>Marnyiella</taxon>
    </lineage>
</organism>
<name>A0A7D7LUF8_9FLAO</name>
<reference evidence="3" key="1">
    <citation type="submission" date="2020-07" db="EMBL/GenBank/DDBJ databases">
        <title>Chryseobacterium sp. CX-624.</title>
        <authorList>
            <person name="Yang C."/>
        </authorList>
    </citation>
    <scope>NUCLEOTIDE SEQUENCE</scope>
    <source>
        <strain evidence="3">CX-624</strain>
    </source>
</reference>
<protein>
    <recommendedName>
        <fullName evidence="6">DUF4157 domain-containing protein</fullName>
    </recommendedName>
</protein>
<dbReference type="Proteomes" id="UP000539710">
    <property type="component" value="Unassembled WGS sequence"/>
</dbReference>
<sequence length="113" mass="14371">MIIIWTWLLKNTKISGITLYPFIFLRNPELRRNRTLLNHEKIHLRQQLELFIVFFYLWYVLEYFYWYMRLRNGHRAYQSISFEREAYSYEHDFNYLRRRKLWGFWKFVGKTSA</sequence>
<dbReference type="Proteomes" id="UP000515349">
    <property type="component" value="Chromosome"/>
</dbReference>